<accession>A0A501XPS3</accession>
<keyword evidence="4" id="KW-1185">Reference proteome</keyword>
<dbReference type="RefSeq" id="WP_140927398.1">
    <property type="nucleotide sequence ID" value="NZ_VFSU01000017.1"/>
</dbReference>
<name>A0A501XPS3_9SPHN</name>
<dbReference type="OrthoDB" id="9777694at2"/>
<gene>
    <name evidence="3" type="ORF">FJQ54_05410</name>
</gene>
<feature type="region of interest" description="Disordered" evidence="2">
    <location>
        <begin position="374"/>
        <end position="397"/>
    </location>
</feature>
<protein>
    <submittedName>
        <fullName evidence="3">Uncharacterized protein</fullName>
    </submittedName>
</protein>
<feature type="coiled-coil region" evidence="1">
    <location>
        <begin position="287"/>
        <end position="335"/>
    </location>
</feature>
<evidence type="ECO:0000256" key="1">
    <source>
        <dbReference type="SAM" id="Coils"/>
    </source>
</evidence>
<keyword evidence="1" id="KW-0175">Coiled coil</keyword>
<evidence type="ECO:0000313" key="3">
    <source>
        <dbReference type="EMBL" id="TPE62626.1"/>
    </source>
</evidence>
<comment type="caution">
    <text evidence="3">The sequence shown here is derived from an EMBL/GenBank/DDBJ whole genome shotgun (WGS) entry which is preliminary data.</text>
</comment>
<evidence type="ECO:0000256" key="2">
    <source>
        <dbReference type="SAM" id="MobiDB-lite"/>
    </source>
</evidence>
<dbReference type="EMBL" id="VFSU01000017">
    <property type="protein sequence ID" value="TPE62626.1"/>
    <property type="molecule type" value="Genomic_DNA"/>
</dbReference>
<reference evidence="3 4" key="1">
    <citation type="submission" date="2019-06" db="EMBL/GenBank/DDBJ databases">
        <authorList>
            <person name="Lee I."/>
            <person name="Jang G.I."/>
            <person name="Hwang C.Y."/>
        </authorList>
    </citation>
    <scope>NUCLEOTIDE SEQUENCE [LARGE SCALE GENOMIC DNA]</scope>
    <source>
        <strain evidence="3 4">PAMC 28131</strain>
    </source>
</reference>
<sequence>MIGNRTDAIRNIHLSRDELYELVWSEPLTKLAVRFGISDVALRKRCLRIRVPVPPRGYWQKLEAGKRPRRTTLPELADTRPIEFRIDALKQEPAPLSTANENDLDFEARHPITVSETLRQPDPLIKLLISDFSGQTSDEYGAIRTRSEHTFQVRIHPQSKDRILRLLDAFAKACHERGFEFQPGKPGHRYAGFAAVTVDGIALYPVIDERMQRVTYRLTEQDIRRKQRGEWIYTPNWSYIPTGEVTLKIEGAYGTGLQSSWKDLKRQKLEERLGEVMLALRALSRHKIEEKQKAEERQRQYEQIQKERAALRERIAEEARAVEALEGQARDWNRAERMRIYIDAVEARARDIGELEEKLGWLNWARQQADRLDPLTASPGSILDTPEQEYKPYAGWP</sequence>
<dbReference type="AlphaFoldDB" id="A0A501XPS3"/>
<organism evidence="3 4">
    <name type="scientific">Sandaracinobacter neustonicus</name>
    <dbReference type="NCBI Taxonomy" id="1715348"/>
    <lineage>
        <taxon>Bacteria</taxon>
        <taxon>Pseudomonadati</taxon>
        <taxon>Pseudomonadota</taxon>
        <taxon>Alphaproteobacteria</taxon>
        <taxon>Sphingomonadales</taxon>
        <taxon>Sphingosinicellaceae</taxon>
        <taxon>Sandaracinobacter</taxon>
    </lineage>
</organism>
<proteinExistence type="predicted"/>
<evidence type="ECO:0000313" key="4">
    <source>
        <dbReference type="Proteomes" id="UP000319897"/>
    </source>
</evidence>
<dbReference type="Proteomes" id="UP000319897">
    <property type="component" value="Unassembled WGS sequence"/>
</dbReference>